<accession>A0A0H4QJ56</accession>
<dbReference type="Pfam" id="PF09148">
    <property type="entry name" value="DUF1934"/>
    <property type="match status" value="1"/>
</dbReference>
<sequence>MENNRIEVNVDLDMSVFQAGEMTHTKISEPGKFTRMGNAIYLQFNESMDHDDHASILVKITENGDIHLKREAKSTNLASMLYFTNQDRNAASVYTEYGVMQMNTYTKDSLVEITDEPLHGKINIDYDLIYDNNIVGNYKFRLIFSV</sequence>
<dbReference type="RefSeq" id="WP_048704146.1">
    <property type="nucleotide sequence ID" value="NZ_CP012034.1"/>
</dbReference>
<gene>
    <name evidence="1" type="ORF">ABM34_05675</name>
</gene>
<reference evidence="2" key="1">
    <citation type="submission" date="2015-07" db="EMBL/GenBank/DDBJ databases">
        <title>Lactobacillus ginsenosidimutans/EMML 3141/ whole genome sequencing.</title>
        <authorList>
            <person name="Kim M.K."/>
            <person name="Im W.-T."/>
            <person name="Srinivasan S."/>
            <person name="Lee J.-J."/>
        </authorList>
    </citation>
    <scope>NUCLEOTIDE SEQUENCE [LARGE SCALE GENOMIC DNA]</scope>
    <source>
        <strain evidence="2">EMML 3041</strain>
    </source>
</reference>
<dbReference type="STRING" id="1007676.ABM34_05675"/>
<proteinExistence type="predicted"/>
<evidence type="ECO:0000313" key="1">
    <source>
        <dbReference type="EMBL" id="AKP67076.1"/>
    </source>
</evidence>
<protein>
    <recommendedName>
        <fullName evidence="3">DUF1934 domain-containing protein</fullName>
    </recommendedName>
</protein>
<dbReference type="AlphaFoldDB" id="A0A0H4QJ56"/>
<dbReference type="KEGG" id="lgn:ABM34_05675"/>
<dbReference type="EMBL" id="CP012034">
    <property type="protein sequence ID" value="AKP67076.1"/>
    <property type="molecule type" value="Genomic_DNA"/>
</dbReference>
<evidence type="ECO:0008006" key="3">
    <source>
        <dbReference type="Google" id="ProtNLM"/>
    </source>
</evidence>
<dbReference type="InterPro" id="IPR015231">
    <property type="entry name" value="DUF1934"/>
</dbReference>
<organism evidence="1 2">
    <name type="scientific">Companilactobacillus ginsenosidimutans</name>
    <dbReference type="NCBI Taxonomy" id="1007676"/>
    <lineage>
        <taxon>Bacteria</taxon>
        <taxon>Bacillati</taxon>
        <taxon>Bacillota</taxon>
        <taxon>Bacilli</taxon>
        <taxon>Lactobacillales</taxon>
        <taxon>Lactobacillaceae</taxon>
        <taxon>Companilactobacillus</taxon>
    </lineage>
</organism>
<dbReference type="SUPFAM" id="SSF50814">
    <property type="entry name" value="Lipocalins"/>
    <property type="match status" value="1"/>
</dbReference>
<dbReference type="Proteomes" id="UP000036106">
    <property type="component" value="Chromosome"/>
</dbReference>
<dbReference type="Gene3D" id="2.40.128.20">
    <property type="match status" value="1"/>
</dbReference>
<dbReference type="PATRIC" id="fig|1007676.4.peg.1125"/>
<dbReference type="OrthoDB" id="2151645at2"/>
<keyword evidence="2" id="KW-1185">Reference proteome</keyword>
<dbReference type="InterPro" id="IPR012674">
    <property type="entry name" value="Calycin"/>
</dbReference>
<name>A0A0H4QJ56_9LACO</name>
<evidence type="ECO:0000313" key="2">
    <source>
        <dbReference type="Proteomes" id="UP000036106"/>
    </source>
</evidence>